<accession>A0A226DJQ2</accession>
<dbReference type="Pfam" id="PF00916">
    <property type="entry name" value="Sulfate_transp"/>
    <property type="match status" value="1"/>
</dbReference>
<dbReference type="EMBL" id="LNIX01000018">
    <property type="protein sequence ID" value="OXA45074.1"/>
    <property type="molecule type" value="Genomic_DNA"/>
</dbReference>
<reference evidence="8 9" key="1">
    <citation type="submission" date="2015-12" db="EMBL/GenBank/DDBJ databases">
        <title>The genome of Folsomia candida.</title>
        <authorList>
            <person name="Faddeeva A."/>
            <person name="Derks M.F."/>
            <person name="Anvar Y."/>
            <person name="Smit S."/>
            <person name="Van Straalen N."/>
            <person name="Roelofs D."/>
        </authorList>
    </citation>
    <scope>NUCLEOTIDE SEQUENCE [LARGE SCALE GENOMIC DNA]</scope>
    <source>
        <strain evidence="8 9">VU population</strain>
        <tissue evidence="8">Whole body</tissue>
    </source>
</reference>
<feature type="transmembrane region" description="Helical" evidence="6">
    <location>
        <begin position="192"/>
        <end position="216"/>
    </location>
</feature>
<protein>
    <submittedName>
        <fullName evidence="8">Sodium-independent sulfate anion transporter</fullName>
    </submittedName>
</protein>
<dbReference type="CDD" id="cd07042">
    <property type="entry name" value="STAS_SulP_like_sulfate_transporter"/>
    <property type="match status" value="1"/>
</dbReference>
<proteinExistence type="predicted"/>
<evidence type="ECO:0000256" key="3">
    <source>
        <dbReference type="ARBA" id="ARBA00022989"/>
    </source>
</evidence>
<feature type="transmembrane region" description="Helical" evidence="6">
    <location>
        <begin position="267"/>
        <end position="285"/>
    </location>
</feature>
<feature type="transmembrane region" description="Helical" evidence="6">
    <location>
        <begin position="305"/>
        <end position="328"/>
    </location>
</feature>
<comment type="caution">
    <text evidence="8">The sequence shown here is derived from an EMBL/GenBank/DDBJ whole genome shotgun (WGS) entry which is preliminary data.</text>
</comment>
<evidence type="ECO:0000256" key="1">
    <source>
        <dbReference type="ARBA" id="ARBA00004141"/>
    </source>
</evidence>
<dbReference type="InterPro" id="IPR002645">
    <property type="entry name" value="STAS_dom"/>
</dbReference>
<dbReference type="PANTHER" id="PTHR11814">
    <property type="entry name" value="SULFATE TRANSPORTER"/>
    <property type="match status" value="1"/>
</dbReference>
<dbReference type="InterPro" id="IPR001902">
    <property type="entry name" value="SLC26A/SulP_fam"/>
</dbReference>
<feature type="domain" description="STAS" evidence="7">
    <location>
        <begin position="564"/>
        <end position="670"/>
    </location>
</feature>
<keyword evidence="3 6" id="KW-1133">Transmembrane helix</keyword>
<evidence type="ECO:0000256" key="5">
    <source>
        <dbReference type="SAM" id="MobiDB-lite"/>
    </source>
</evidence>
<dbReference type="InterPro" id="IPR011547">
    <property type="entry name" value="SLC26A/SulP_dom"/>
</dbReference>
<dbReference type="OMA" id="PISVWIT"/>
<sequence length="777" mass="85165">MEKEYLTVYTPTRQRSPSIASLFHRSASAPNNLNVTESQPPSRRNSFFQLPIFTLLGGGGGGGGGGGSSATIFNDPLQDESCQSDKFNTEVPFKEYCVKRCLRFFPISKWLPKYTGRKFIHDFLAGLLVGLSLIPQALALLAGLPPRYGLYSGFMGCFVYVFFGSTNYVTIGPTAVMCIMTYTYGHDKPEEYVVLLTFLTGITTLALGFMQLGFIVNFVSIPVSSGFTSAAALTICYTQAKPLLGIKFTGVSFTQIAEGAVKHIKEVGTWDITVAGGCLVALLVLRKLECIFSRVVKRGKPWSKIIWLISVSRGIIVTLACTIVFAVIGSETIVGILGEIQAGIPSPTPPPFRYEVNTTRFHDSEEDEKFMKAYTIFDLIRQDTTVVLVFPFLALMEHSLNAKQFSGAKSIDFSQELIAIGLSNIASSFFGSMPITGAFPRTGVNHASGVETPMGGIVTGVLVLISLQFCTPWFYYMPKPAIAAMNIMGAIFTIDFILPRRLWKCKRMDLIPWGVTFLVSLFAGLQYGLLVGFLISVVFLLYWAASPKIRVNRCKLSTTGSRFILVDLDRSLTFPSAEYTRTVVMKSGERWGYGNLPVVIDCFHMHFADYTAAQGIVDLFKVFNSKAQPLILFRLKPSVERIVTSLLVMDEVKFFSAQTQVQLQEILEGLVVLTKNVGSDEGEKQGRVENPVGEVLDMGNTSEYDLITDSASPSLIYPDSTRRQHIGKVDFTVGDKPIPQPGNNGQRFKVQKGGGGGGADEEKGGPDSPVDIVVSEH</sequence>
<feature type="transmembrane region" description="Helical" evidence="6">
    <location>
        <begin position="481"/>
        <end position="498"/>
    </location>
</feature>
<feature type="transmembrane region" description="Helical" evidence="6">
    <location>
        <begin position="510"/>
        <end position="543"/>
    </location>
</feature>
<dbReference type="Gene3D" id="3.30.750.24">
    <property type="entry name" value="STAS domain"/>
    <property type="match status" value="1"/>
</dbReference>
<dbReference type="Pfam" id="PF01740">
    <property type="entry name" value="STAS"/>
    <property type="match status" value="1"/>
</dbReference>
<evidence type="ECO:0000256" key="4">
    <source>
        <dbReference type="ARBA" id="ARBA00023136"/>
    </source>
</evidence>
<dbReference type="AlphaFoldDB" id="A0A226DJQ2"/>
<gene>
    <name evidence="8" type="ORF">Fcan01_20070</name>
</gene>
<evidence type="ECO:0000259" key="7">
    <source>
        <dbReference type="PROSITE" id="PS50801"/>
    </source>
</evidence>
<comment type="subcellular location">
    <subcellularLocation>
        <location evidence="1">Membrane</location>
        <topology evidence="1">Multi-pass membrane protein</topology>
    </subcellularLocation>
</comment>
<dbReference type="Proteomes" id="UP000198287">
    <property type="component" value="Unassembled WGS sequence"/>
</dbReference>
<feature type="region of interest" description="Disordered" evidence="5">
    <location>
        <begin position="732"/>
        <end position="777"/>
    </location>
</feature>
<keyword evidence="4 6" id="KW-0472">Membrane</keyword>
<feature type="transmembrane region" description="Helical" evidence="6">
    <location>
        <begin position="452"/>
        <end position="475"/>
    </location>
</feature>
<dbReference type="SUPFAM" id="SSF52091">
    <property type="entry name" value="SpoIIaa-like"/>
    <property type="match status" value="1"/>
</dbReference>
<feature type="transmembrane region" description="Helical" evidence="6">
    <location>
        <begin position="150"/>
        <end position="171"/>
    </location>
</feature>
<name>A0A226DJQ2_FOLCA</name>
<keyword evidence="2 6" id="KW-0812">Transmembrane</keyword>
<evidence type="ECO:0000256" key="2">
    <source>
        <dbReference type="ARBA" id="ARBA00022692"/>
    </source>
</evidence>
<dbReference type="InterPro" id="IPR036513">
    <property type="entry name" value="STAS_dom_sf"/>
</dbReference>
<dbReference type="GO" id="GO:0055085">
    <property type="term" value="P:transmembrane transport"/>
    <property type="evidence" value="ECO:0007669"/>
    <property type="project" value="InterPro"/>
</dbReference>
<keyword evidence="9" id="KW-1185">Reference proteome</keyword>
<evidence type="ECO:0000313" key="9">
    <source>
        <dbReference type="Proteomes" id="UP000198287"/>
    </source>
</evidence>
<evidence type="ECO:0000256" key="6">
    <source>
        <dbReference type="SAM" id="Phobius"/>
    </source>
</evidence>
<feature type="transmembrane region" description="Helical" evidence="6">
    <location>
        <begin position="123"/>
        <end position="144"/>
    </location>
</feature>
<dbReference type="OrthoDB" id="288203at2759"/>
<dbReference type="PROSITE" id="PS50801">
    <property type="entry name" value="STAS"/>
    <property type="match status" value="1"/>
</dbReference>
<dbReference type="GO" id="GO:0016020">
    <property type="term" value="C:membrane"/>
    <property type="evidence" value="ECO:0007669"/>
    <property type="project" value="UniProtKB-SubCell"/>
</dbReference>
<feature type="transmembrane region" description="Helical" evidence="6">
    <location>
        <begin position="417"/>
        <end position="440"/>
    </location>
</feature>
<organism evidence="8 9">
    <name type="scientific">Folsomia candida</name>
    <name type="common">Springtail</name>
    <dbReference type="NCBI Taxonomy" id="158441"/>
    <lineage>
        <taxon>Eukaryota</taxon>
        <taxon>Metazoa</taxon>
        <taxon>Ecdysozoa</taxon>
        <taxon>Arthropoda</taxon>
        <taxon>Hexapoda</taxon>
        <taxon>Collembola</taxon>
        <taxon>Entomobryomorpha</taxon>
        <taxon>Isotomoidea</taxon>
        <taxon>Isotomidae</taxon>
        <taxon>Proisotominae</taxon>
        <taxon>Folsomia</taxon>
    </lineage>
</organism>
<evidence type="ECO:0000313" key="8">
    <source>
        <dbReference type="EMBL" id="OXA45074.1"/>
    </source>
</evidence>